<organism evidence="2 3">
    <name type="scientific">Bursaphelenchus xylophilus</name>
    <name type="common">Pinewood nematode worm</name>
    <name type="synonym">Aphelenchoides xylophilus</name>
    <dbReference type="NCBI Taxonomy" id="6326"/>
    <lineage>
        <taxon>Eukaryota</taxon>
        <taxon>Metazoa</taxon>
        <taxon>Ecdysozoa</taxon>
        <taxon>Nematoda</taxon>
        <taxon>Chromadorea</taxon>
        <taxon>Rhabditida</taxon>
        <taxon>Tylenchina</taxon>
        <taxon>Tylenchomorpha</taxon>
        <taxon>Aphelenchoidea</taxon>
        <taxon>Aphelenchoididae</taxon>
        <taxon>Bursaphelenchus</taxon>
    </lineage>
</organism>
<sequence>MSTPSQVNPPSFFEDSSRVRFSPQVEPRPRVWPPRQGIDLTEVRHELILYGEIIAIVCLAMAFTNLALYPWVVKGHTSFLYHYEHILKLNGSRIEELTDLIRNIELCPYENMTSEDMIQSISYTTPCGISNRFPIVPNDTDENCGMSTNFFHGYIKMSNFEEYNNKSGYISSRALQHYHKYDCCFTNRLFGCPCGYLAANATVCLAIPTNGSVFNSDDETYCNGIGTYRNIKSQTPECLEYKKLFQEVGISAKETTYCSFEYDQKTFPFIQGVCVYEKTNDLMTWMF</sequence>
<dbReference type="AlphaFoldDB" id="A0A7I8XPQ1"/>
<gene>
    <name evidence="2" type="ORF">BXYJ_LOCUS2164</name>
</gene>
<evidence type="ECO:0000313" key="3">
    <source>
        <dbReference type="Proteomes" id="UP000659654"/>
    </source>
</evidence>
<dbReference type="Proteomes" id="UP000582659">
    <property type="component" value="Unassembled WGS sequence"/>
</dbReference>
<protein>
    <submittedName>
        <fullName evidence="2">(pine wood nematode) hypothetical protein</fullName>
    </submittedName>
</protein>
<dbReference type="EMBL" id="CAJFCV020000001">
    <property type="protein sequence ID" value="CAG9087260.1"/>
    <property type="molecule type" value="Genomic_DNA"/>
</dbReference>
<proteinExistence type="predicted"/>
<dbReference type="EMBL" id="CAJFDI010000001">
    <property type="protein sequence ID" value="CAD5210909.1"/>
    <property type="molecule type" value="Genomic_DNA"/>
</dbReference>
<keyword evidence="1" id="KW-0812">Transmembrane</keyword>
<keyword evidence="3" id="KW-1185">Reference proteome</keyword>
<name>A0A7I8XPQ1_BURXY</name>
<keyword evidence="1" id="KW-1133">Transmembrane helix</keyword>
<comment type="caution">
    <text evidence="2">The sequence shown here is derived from an EMBL/GenBank/DDBJ whole genome shotgun (WGS) entry which is preliminary data.</text>
</comment>
<reference evidence="2" key="1">
    <citation type="submission" date="2020-09" db="EMBL/GenBank/DDBJ databases">
        <authorList>
            <person name="Kikuchi T."/>
        </authorList>
    </citation>
    <scope>NUCLEOTIDE SEQUENCE</scope>
    <source>
        <strain evidence="2">Ka4C1</strain>
    </source>
</reference>
<evidence type="ECO:0000313" key="2">
    <source>
        <dbReference type="EMBL" id="CAD5210909.1"/>
    </source>
</evidence>
<evidence type="ECO:0000256" key="1">
    <source>
        <dbReference type="SAM" id="Phobius"/>
    </source>
</evidence>
<accession>A0A7I8XPQ1</accession>
<feature type="transmembrane region" description="Helical" evidence="1">
    <location>
        <begin position="47"/>
        <end position="72"/>
    </location>
</feature>
<keyword evidence="1" id="KW-0472">Membrane</keyword>
<dbReference type="OrthoDB" id="10536038at2759"/>
<dbReference type="Proteomes" id="UP000659654">
    <property type="component" value="Unassembled WGS sequence"/>
</dbReference>